<evidence type="ECO:0000256" key="4">
    <source>
        <dbReference type="ARBA" id="ARBA00022723"/>
    </source>
</evidence>
<dbReference type="EMBL" id="JAIWQS010000002">
    <property type="protein sequence ID" value="KAJ8772596.1"/>
    <property type="molecule type" value="Genomic_DNA"/>
</dbReference>
<evidence type="ECO:0000313" key="11">
    <source>
        <dbReference type="Proteomes" id="UP001159364"/>
    </source>
</evidence>
<evidence type="ECO:0000256" key="7">
    <source>
        <dbReference type="ARBA" id="ARBA00022833"/>
    </source>
</evidence>
<feature type="domain" description="E3 ubiquitin-protein ligase RNF126-like zinc-ribbon" evidence="9">
    <location>
        <begin position="44"/>
        <end position="76"/>
    </location>
</feature>
<evidence type="ECO:0000256" key="2">
    <source>
        <dbReference type="ARBA" id="ARBA00012483"/>
    </source>
</evidence>
<keyword evidence="11" id="KW-1185">Reference proteome</keyword>
<evidence type="ECO:0000256" key="6">
    <source>
        <dbReference type="ARBA" id="ARBA00022786"/>
    </source>
</evidence>
<dbReference type="GO" id="GO:0008270">
    <property type="term" value="F:zinc ion binding"/>
    <property type="evidence" value="ECO:0007669"/>
    <property type="project" value="UniProtKB-KW"/>
</dbReference>
<evidence type="ECO:0000256" key="8">
    <source>
        <dbReference type="SAM" id="MobiDB-lite"/>
    </source>
</evidence>
<feature type="region of interest" description="Disordered" evidence="8">
    <location>
        <begin position="161"/>
        <end position="182"/>
    </location>
</feature>
<comment type="caution">
    <text evidence="10">The sequence shown here is derived from an EMBL/GenBank/DDBJ whole genome shotgun (WGS) entry which is preliminary data.</text>
</comment>
<evidence type="ECO:0000256" key="5">
    <source>
        <dbReference type="ARBA" id="ARBA00022771"/>
    </source>
</evidence>
<keyword evidence="4" id="KW-0479">Metal-binding</keyword>
<proteinExistence type="predicted"/>
<organism evidence="10 11">
    <name type="scientific">Erythroxylum novogranatense</name>
    <dbReference type="NCBI Taxonomy" id="1862640"/>
    <lineage>
        <taxon>Eukaryota</taxon>
        <taxon>Viridiplantae</taxon>
        <taxon>Streptophyta</taxon>
        <taxon>Embryophyta</taxon>
        <taxon>Tracheophyta</taxon>
        <taxon>Spermatophyta</taxon>
        <taxon>Magnoliopsida</taxon>
        <taxon>eudicotyledons</taxon>
        <taxon>Gunneridae</taxon>
        <taxon>Pentapetalae</taxon>
        <taxon>rosids</taxon>
        <taxon>fabids</taxon>
        <taxon>Malpighiales</taxon>
        <taxon>Erythroxylaceae</taxon>
        <taxon>Erythroxylum</taxon>
    </lineage>
</organism>
<keyword evidence="6" id="KW-0833">Ubl conjugation pathway</keyword>
<accession>A0AAV8U017</accession>
<dbReference type="AlphaFoldDB" id="A0AAV8U017"/>
<evidence type="ECO:0000256" key="1">
    <source>
        <dbReference type="ARBA" id="ARBA00000900"/>
    </source>
</evidence>
<dbReference type="Pfam" id="PF14369">
    <property type="entry name" value="Zn_ribbon_19"/>
    <property type="match status" value="1"/>
</dbReference>
<evidence type="ECO:0000259" key="9">
    <source>
        <dbReference type="Pfam" id="PF14369"/>
    </source>
</evidence>
<name>A0AAV8U017_9ROSI</name>
<reference evidence="10 11" key="1">
    <citation type="submission" date="2021-09" db="EMBL/GenBank/DDBJ databases">
        <title>Genomic insights and catalytic innovation underlie evolution of tropane alkaloids biosynthesis.</title>
        <authorList>
            <person name="Wang Y.-J."/>
            <person name="Tian T."/>
            <person name="Huang J.-P."/>
            <person name="Huang S.-X."/>
        </authorList>
    </citation>
    <scope>NUCLEOTIDE SEQUENCE [LARGE SCALE GENOMIC DNA]</scope>
    <source>
        <strain evidence="10">KIB-2018</strain>
        <tissue evidence="10">Leaf</tissue>
    </source>
</reference>
<dbReference type="EC" id="2.3.2.27" evidence="2"/>
<dbReference type="Proteomes" id="UP001159364">
    <property type="component" value="Linkage Group LG02"/>
</dbReference>
<evidence type="ECO:0000313" key="10">
    <source>
        <dbReference type="EMBL" id="KAJ8772596.1"/>
    </source>
</evidence>
<keyword evidence="3" id="KW-0808">Transferase</keyword>
<gene>
    <name evidence="10" type="ORF">K2173_027773</name>
</gene>
<protein>
    <recommendedName>
        <fullName evidence="2">RING-type E3 ubiquitin transferase</fullName>
        <ecNumber evidence="2">2.3.2.27</ecNumber>
    </recommendedName>
</protein>
<evidence type="ECO:0000256" key="3">
    <source>
        <dbReference type="ARBA" id="ARBA00022679"/>
    </source>
</evidence>
<dbReference type="InterPro" id="IPR039525">
    <property type="entry name" value="RNF126-like_zinc-ribbon"/>
</dbReference>
<keyword evidence="5" id="KW-0863">Zinc-finger</keyword>
<keyword evidence="7" id="KW-0862">Zinc</keyword>
<dbReference type="GO" id="GO:0061630">
    <property type="term" value="F:ubiquitin protein ligase activity"/>
    <property type="evidence" value="ECO:0007669"/>
    <property type="project" value="UniProtKB-EC"/>
</dbReference>
<feature type="compositionally biased region" description="Basic and acidic residues" evidence="8">
    <location>
        <begin position="173"/>
        <end position="182"/>
    </location>
</feature>
<comment type="catalytic activity">
    <reaction evidence="1">
        <text>S-ubiquitinyl-[E2 ubiquitin-conjugating enzyme]-L-cysteine + [acceptor protein]-L-lysine = [E2 ubiquitin-conjugating enzyme]-L-cysteine + N(6)-ubiquitinyl-[acceptor protein]-L-lysine.</text>
        <dbReference type="EC" id="2.3.2.27"/>
    </reaction>
</comment>
<sequence length="182" mass="20236">MKRAPKVLSQRCPGNFSPGRGVIGPIAETASPATTPVSDADTLQLWCRQCNKRVAVDARETIVVCCECRNGFVELIPQTSHLPSDAWSLTYDQAEDAFLDSRYRQALRIALAGVDYGTDTSDAWSLTSYQVEDSTTGSYYRQMLRRLGDPQSADDFLGIELNGWDNDEEDGESKDKESRNED</sequence>